<dbReference type="SUPFAM" id="SSF52743">
    <property type="entry name" value="Subtilisin-like"/>
    <property type="match status" value="1"/>
</dbReference>
<accession>A0A1W1C732</accession>
<protein>
    <submittedName>
        <fullName evidence="1">Uncharacterized protein</fullName>
    </submittedName>
</protein>
<sequence>MYAVNPNLTPKQVKEILIATASKVGIDNDASYNDSGFDEKRAYGKINAGRAVVEAKKLVED</sequence>
<dbReference type="GO" id="GO:0004252">
    <property type="term" value="F:serine-type endopeptidase activity"/>
    <property type="evidence" value="ECO:0007669"/>
    <property type="project" value="InterPro"/>
</dbReference>
<reference evidence="1" key="1">
    <citation type="submission" date="2016-10" db="EMBL/GenBank/DDBJ databases">
        <authorList>
            <person name="de Groot N.N."/>
        </authorList>
    </citation>
    <scope>NUCLEOTIDE SEQUENCE</scope>
</reference>
<name>A0A1W1C732_9ZZZZ</name>
<evidence type="ECO:0000313" key="1">
    <source>
        <dbReference type="EMBL" id="SFV61491.1"/>
    </source>
</evidence>
<dbReference type="Gene3D" id="3.40.50.200">
    <property type="entry name" value="Peptidase S8/S53 domain"/>
    <property type="match status" value="1"/>
</dbReference>
<dbReference type="AlphaFoldDB" id="A0A1W1C732"/>
<organism evidence="1">
    <name type="scientific">hydrothermal vent metagenome</name>
    <dbReference type="NCBI Taxonomy" id="652676"/>
    <lineage>
        <taxon>unclassified sequences</taxon>
        <taxon>metagenomes</taxon>
        <taxon>ecological metagenomes</taxon>
    </lineage>
</organism>
<dbReference type="GO" id="GO:0006508">
    <property type="term" value="P:proteolysis"/>
    <property type="evidence" value="ECO:0007669"/>
    <property type="project" value="InterPro"/>
</dbReference>
<dbReference type="EMBL" id="FPHE01000105">
    <property type="protein sequence ID" value="SFV61491.1"/>
    <property type="molecule type" value="Genomic_DNA"/>
</dbReference>
<proteinExistence type="predicted"/>
<dbReference type="InterPro" id="IPR036852">
    <property type="entry name" value="Peptidase_S8/S53_dom_sf"/>
</dbReference>
<gene>
    <name evidence="1" type="ORF">MNB_SV-12-1775</name>
</gene>